<evidence type="ECO:0000256" key="1">
    <source>
        <dbReference type="ARBA" id="ARBA00004370"/>
    </source>
</evidence>
<evidence type="ECO:0000256" key="2">
    <source>
        <dbReference type="ARBA" id="ARBA00007277"/>
    </source>
</evidence>
<dbReference type="EC" id="3.1.4.46" evidence="3"/>
<dbReference type="GO" id="GO:0008889">
    <property type="term" value="F:glycerophosphodiester phosphodiesterase activity"/>
    <property type="evidence" value="ECO:0007669"/>
    <property type="project" value="UniProtKB-EC"/>
</dbReference>
<reference evidence="12 13" key="1">
    <citation type="journal article" date="2024" name="Nat. Commun.">
        <title>Phylogenomics reveals the evolutionary origins of lichenization in chlorophyte algae.</title>
        <authorList>
            <person name="Puginier C."/>
            <person name="Libourel C."/>
            <person name="Otte J."/>
            <person name="Skaloud P."/>
            <person name="Haon M."/>
            <person name="Grisel S."/>
            <person name="Petersen M."/>
            <person name="Berrin J.G."/>
            <person name="Delaux P.M."/>
            <person name="Dal Grande F."/>
            <person name="Keller J."/>
        </authorList>
    </citation>
    <scope>NUCLEOTIDE SEQUENCE [LARGE SCALE GENOMIC DNA]</scope>
    <source>
        <strain evidence="12 13">SAG 2145</strain>
    </source>
</reference>
<evidence type="ECO:0000256" key="3">
    <source>
        <dbReference type="ARBA" id="ARBA00012247"/>
    </source>
</evidence>
<name>A0AAW1SGQ0_9CHLO</name>
<keyword evidence="9" id="KW-0472">Membrane</keyword>
<dbReference type="InterPro" id="IPR017946">
    <property type="entry name" value="PLC-like_Pdiesterase_TIM-brl"/>
</dbReference>
<dbReference type="Pfam" id="PF03009">
    <property type="entry name" value="GDPD"/>
    <property type="match status" value="1"/>
</dbReference>
<accession>A0AAW1SGQ0</accession>
<dbReference type="InterPro" id="IPR052271">
    <property type="entry name" value="GDPD-Related"/>
</dbReference>
<dbReference type="GO" id="GO:0016020">
    <property type="term" value="C:membrane"/>
    <property type="evidence" value="ECO:0007669"/>
    <property type="project" value="UniProtKB-SubCell"/>
</dbReference>
<dbReference type="SUPFAM" id="SSF51695">
    <property type="entry name" value="PLC-like phosphodiesterases"/>
    <property type="match status" value="1"/>
</dbReference>
<dbReference type="PROSITE" id="PS51704">
    <property type="entry name" value="GP_PDE"/>
    <property type="match status" value="1"/>
</dbReference>
<evidence type="ECO:0000256" key="6">
    <source>
        <dbReference type="ARBA" id="ARBA00022801"/>
    </source>
</evidence>
<keyword evidence="4" id="KW-0812">Transmembrane</keyword>
<evidence type="ECO:0000256" key="8">
    <source>
        <dbReference type="ARBA" id="ARBA00023098"/>
    </source>
</evidence>
<feature type="domain" description="GP-PDE" evidence="11">
    <location>
        <begin position="18"/>
        <end position="299"/>
    </location>
</feature>
<dbReference type="GO" id="GO:0046475">
    <property type="term" value="P:glycerophospholipid catabolic process"/>
    <property type="evidence" value="ECO:0007669"/>
    <property type="project" value="TreeGrafter"/>
</dbReference>
<comment type="caution">
    <text evidence="12">The sequence shown here is derived from an EMBL/GenBank/DDBJ whole genome shotgun (WGS) entry which is preliminary data.</text>
</comment>
<organism evidence="12 13">
    <name type="scientific">Apatococcus lobatus</name>
    <dbReference type="NCBI Taxonomy" id="904363"/>
    <lineage>
        <taxon>Eukaryota</taxon>
        <taxon>Viridiplantae</taxon>
        <taxon>Chlorophyta</taxon>
        <taxon>core chlorophytes</taxon>
        <taxon>Trebouxiophyceae</taxon>
        <taxon>Chlorellales</taxon>
        <taxon>Chlorellaceae</taxon>
        <taxon>Apatococcus</taxon>
    </lineage>
</organism>
<evidence type="ECO:0000256" key="5">
    <source>
        <dbReference type="ARBA" id="ARBA00022798"/>
    </source>
</evidence>
<keyword evidence="8" id="KW-0443">Lipid metabolism</keyword>
<keyword evidence="6" id="KW-0378">Hydrolase</keyword>
<evidence type="ECO:0000256" key="4">
    <source>
        <dbReference type="ARBA" id="ARBA00022692"/>
    </source>
</evidence>
<evidence type="ECO:0000313" key="13">
    <source>
        <dbReference type="Proteomes" id="UP001438707"/>
    </source>
</evidence>
<sequence>MSFANQLPGVWRNTARAPLIVSHRAGGNEAPENTIAALRAAQKAGSQVMQMDVLLSEDGIPVVFHDKQLKRATGVDKPISSVPAAELPFLRERLPALLDEKIVINTRDFGAQGYTIPTLRQLLDEAGSDTHFFLEIWDDSTDLIEKTAKEIYDHGMQTRVVLGNPFSASIRDKCREAVPEALTLLLVSEANNLALLHKLGLMWVSPPPQQTVFNIPLFTGWERAFISKLSGWQKLKFQATVLMSKLLYSNLRSLTAALAEYGVPVVVFILNDKHGWEVGLKGRVAGLMTDCPAALAAYLDQ</sequence>
<dbReference type="PANTHER" id="PTHR42758">
    <property type="entry name" value="PHOSPHATIDYLGLYCEROL PHOSPHOLIPASE C"/>
    <property type="match status" value="1"/>
</dbReference>
<evidence type="ECO:0000256" key="7">
    <source>
        <dbReference type="ARBA" id="ARBA00022989"/>
    </source>
</evidence>
<dbReference type="EMBL" id="JALJOS010000001">
    <property type="protein sequence ID" value="KAK9844811.1"/>
    <property type="molecule type" value="Genomic_DNA"/>
</dbReference>
<dbReference type="Proteomes" id="UP001438707">
    <property type="component" value="Unassembled WGS sequence"/>
</dbReference>
<keyword evidence="5" id="KW-0319">Glycerol metabolism</keyword>
<comment type="subcellular location">
    <subcellularLocation>
        <location evidence="1">Membrane</location>
    </subcellularLocation>
</comment>
<evidence type="ECO:0000256" key="9">
    <source>
        <dbReference type="ARBA" id="ARBA00023136"/>
    </source>
</evidence>
<dbReference type="Gene3D" id="3.20.20.190">
    <property type="entry name" value="Phosphatidylinositol (PI) phosphodiesterase"/>
    <property type="match status" value="1"/>
</dbReference>
<comment type="similarity">
    <text evidence="2">Belongs to the glycerophosphoryl diester phosphodiesterase family.</text>
</comment>
<dbReference type="GO" id="GO:0005737">
    <property type="term" value="C:cytoplasm"/>
    <property type="evidence" value="ECO:0007669"/>
    <property type="project" value="UniProtKB-ARBA"/>
</dbReference>
<evidence type="ECO:0000259" key="11">
    <source>
        <dbReference type="PROSITE" id="PS51704"/>
    </source>
</evidence>
<dbReference type="GO" id="GO:0006071">
    <property type="term" value="P:glycerol metabolic process"/>
    <property type="evidence" value="ECO:0007669"/>
    <property type="project" value="UniProtKB-KW"/>
</dbReference>
<evidence type="ECO:0000256" key="10">
    <source>
        <dbReference type="ARBA" id="ARBA00047512"/>
    </source>
</evidence>
<keyword evidence="13" id="KW-1185">Reference proteome</keyword>
<keyword evidence="7" id="KW-1133">Transmembrane helix</keyword>
<dbReference type="AlphaFoldDB" id="A0AAW1SGQ0"/>
<comment type="catalytic activity">
    <reaction evidence="10">
        <text>a sn-glycero-3-phosphodiester + H2O = an alcohol + sn-glycerol 3-phosphate + H(+)</text>
        <dbReference type="Rhea" id="RHEA:12969"/>
        <dbReference type="ChEBI" id="CHEBI:15377"/>
        <dbReference type="ChEBI" id="CHEBI:15378"/>
        <dbReference type="ChEBI" id="CHEBI:30879"/>
        <dbReference type="ChEBI" id="CHEBI:57597"/>
        <dbReference type="ChEBI" id="CHEBI:83408"/>
        <dbReference type="EC" id="3.1.4.46"/>
    </reaction>
</comment>
<evidence type="ECO:0000313" key="12">
    <source>
        <dbReference type="EMBL" id="KAK9844811.1"/>
    </source>
</evidence>
<gene>
    <name evidence="12" type="ORF">WJX74_007095</name>
</gene>
<proteinExistence type="inferred from homology"/>
<dbReference type="InterPro" id="IPR030395">
    <property type="entry name" value="GP_PDE_dom"/>
</dbReference>
<dbReference type="PANTHER" id="PTHR42758:SF2">
    <property type="entry name" value="PHOSPHATIDYLGLYCEROL PHOSPHOLIPASE C"/>
    <property type="match status" value="1"/>
</dbReference>
<protein>
    <recommendedName>
        <fullName evidence="3">glycerophosphodiester phosphodiesterase</fullName>
        <ecNumber evidence="3">3.1.4.46</ecNumber>
    </recommendedName>
</protein>